<dbReference type="PANTHER" id="PTHR36194">
    <property type="entry name" value="S-LAYER-LIKE PROTEIN"/>
    <property type="match status" value="1"/>
</dbReference>
<organism evidence="3 4">
    <name type="scientific">Methanocorpusculum vombati</name>
    <dbReference type="NCBI Taxonomy" id="3002864"/>
    <lineage>
        <taxon>Archaea</taxon>
        <taxon>Methanobacteriati</taxon>
        <taxon>Methanobacteriota</taxon>
        <taxon>Stenosarchaea group</taxon>
        <taxon>Methanomicrobia</taxon>
        <taxon>Methanomicrobiales</taxon>
        <taxon>Methanocorpusculaceae</taxon>
        <taxon>Methanocorpusculum</taxon>
    </lineage>
</organism>
<protein>
    <submittedName>
        <fullName evidence="3">PEGA domain-containing protein</fullName>
    </submittedName>
</protein>
<accession>A0ABT4IMN5</accession>
<keyword evidence="1" id="KW-1133">Transmembrane helix</keyword>
<comment type="caution">
    <text evidence="3">The sequence shown here is derived from an EMBL/GenBank/DDBJ whole genome shotgun (WGS) entry which is preliminary data.</text>
</comment>
<feature type="domain" description="PEGA" evidence="2">
    <location>
        <begin position="15"/>
        <end position="85"/>
    </location>
</feature>
<dbReference type="RefSeq" id="WP_268923278.1">
    <property type="nucleotide sequence ID" value="NZ_JAPTGC010000008.1"/>
</dbReference>
<name>A0ABT4IMN5_9EURY</name>
<gene>
    <name evidence="3" type="ORF">O0S09_07125</name>
</gene>
<reference evidence="3" key="1">
    <citation type="submission" date="2022-12" db="EMBL/GenBank/DDBJ databases">
        <title>Isolation and characterisation of novel Methanocorpusculum spp. from native Australian herbivores indicates the genus is ancestrally host-associated.</title>
        <authorList>
            <person name="Volmer J.G."/>
            <person name="Soo R.M."/>
            <person name="Evans P.N."/>
            <person name="Hoedt E.C."/>
            <person name="Astorga Alsina A.L."/>
            <person name="Woodcroft B.J."/>
            <person name="Tyson G.W."/>
            <person name="Hugenholtz P."/>
            <person name="Morrison M."/>
        </authorList>
    </citation>
    <scope>NUCLEOTIDE SEQUENCE</scope>
    <source>
        <strain evidence="3">CW153</strain>
    </source>
</reference>
<keyword evidence="1" id="KW-0472">Membrane</keyword>
<proteinExistence type="predicted"/>
<keyword evidence="4" id="KW-1185">Reference proteome</keyword>
<dbReference type="InterPro" id="IPR013229">
    <property type="entry name" value="PEGA"/>
</dbReference>
<dbReference type="Pfam" id="PF08308">
    <property type="entry name" value="PEGA"/>
    <property type="match status" value="2"/>
</dbReference>
<evidence type="ECO:0000259" key="2">
    <source>
        <dbReference type="Pfam" id="PF08308"/>
    </source>
</evidence>
<keyword evidence="1" id="KW-0812">Transmembrane</keyword>
<feature type="transmembrane region" description="Helical" evidence="1">
    <location>
        <begin position="188"/>
        <end position="205"/>
    </location>
</feature>
<dbReference type="EMBL" id="JAPTGC010000008">
    <property type="protein sequence ID" value="MCZ0863018.1"/>
    <property type="molecule type" value="Genomic_DNA"/>
</dbReference>
<sequence>MMILIPAVPADEPVSKLTIDSIPGGADVRVSDRFAGYSPVTVEVDGGTTVSVWIERHGGGYDVWKGSVYVPKGEHVTYTAKLYRTEDRIRSTGYLSVSSSVEGAEVYLDNGFVGTITNGTVVRDEVKLGLHQVVVKKDGYATYTDLVEVLPKNVETTKVVANLMPFATVATLVPTTAAVPSAPTKTPVPLAGLLTGLAIGLGLVLRRCI</sequence>
<feature type="domain" description="PEGA" evidence="2">
    <location>
        <begin position="93"/>
        <end position="164"/>
    </location>
</feature>
<evidence type="ECO:0000256" key="1">
    <source>
        <dbReference type="SAM" id="Phobius"/>
    </source>
</evidence>
<dbReference type="PANTHER" id="PTHR36194:SF1">
    <property type="entry name" value="S-LAYER-LIKE PROTEIN"/>
    <property type="match status" value="1"/>
</dbReference>
<evidence type="ECO:0000313" key="4">
    <source>
        <dbReference type="Proteomes" id="UP001141336"/>
    </source>
</evidence>
<evidence type="ECO:0000313" key="3">
    <source>
        <dbReference type="EMBL" id="MCZ0863018.1"/>
    </source>
</evidence>
<dbReference type="Proteomes" id="UP001141336">
    <property type="component" value="Unassembled WGS sequence"/>
</dbReference>